<name>A0A1T5CGU2_9SPHN</name>
<dbReference type="EMBL" id="FUYM01000004">
    <property type="protein sequence ID" value="SKB58669.1"/>
    <property type="molecule type" value="Genomic_DNA"/>
</dbReference>
<dbReference type="STRING" id="439228.SAMN06295920_10453"/>
<accession>A0A1T5CGU2</accession>
<proteinExistence type="predicted"/>
<evidence type="ECO:0000313" key="1">
    <source>
        <dbReference type="EMBL" id="SKB58669.1"/>
    </source>
</evidence>
<sequence>MASCRDIVNGALRKLGKLGAGREPRLADSQDALEALRGLYRSLITSGAFGRLADIIPTGETYTAGENQRIFRNSDATLQIDLGRTQLLPLRPASL</sequence>
<reference evidence="2" key="1">
    <citation type="submission" date="2017-02" db="EMBL/GenBank/DDBJ databases">
        <authorList>
            <person name="Varghese N."/>
            <person name="Submissions S."/>
        </authorList>
    </citation>
    <scope>NUCLEOTIDE SEQUENCE [LARGE SCALE GENOMIC DNA]</scope>
    <source>
        <strain evidence="2">UM2</strain>
    </source>
</reference>
<evidence type="ECO:0000313" key="2">
    <source>
        <dbReference type="Proteomes" id="UP000189818"/>
    </source>
</evidence>
<organism evidence="1 2">
    <name type="scientific">Rhizorhabdus histidinilytica</name>
    <dbReference type="NCBI Taxonomy" id="439228"/>
    <lineage>
        <taxon>Bacteria</taxon>
        <taxon>Pseudomonadati</taxon>
        <taxon>Pseudomonadota</taxon>
        <taxon>Alphaproteobacteria</taxon>
        <taxon>Sphingomonadales</taxon>
        <taxon>Sphingomonadaceae</taxon>
        <taxon>Rhizorhabdus</taxon>
    </lineage>
</organism>
<gene>
    <name evidence="1" type="ORF">SAMN06295920_10453</name>
</gene>
<dbReference type="RefSeq" id="WP_079647976.1">
    <property type="nucleotide sequence ID" value="NZ_FUYM01000004.1"/>
</dbReference>
<dbReference type="AlphaFoldDB" id="A0A1T5CGU2"/>
<dbReference type="OrthoDB" id="8000727at2"/>
<keyword evidence="2" id="KW-1185">Reference proteome</keyword>
<protein>
    <submittedName>
        <fullName evidence="1">Uncharacterized protein</fullName>
    </submittedName>
</protein>
<dbReference type="Proteomes" id="UP000189818">
    <property type="component" value="Unassembled WGS sequence"/>
</dbReference>